<protein>
    <submittedName>
        <fullName evidence="2">TK2</fullName>
    </submittedName>
</protein>
<dbReference type="EMBL" id="VXIV02000977">
    <property type="protein sequence ID" value="KAF6034882.1"/>
    <property type="molecule type" value="Genomic_DNA"/>
</dbReference>
<evidence type="ECO:0000313" key="2">
    <source>
        <dbReference type="EMBL" id="KAF6034882.1"/>
    </source>
</evidence>
<dbReference type="InterPro" id="IPR050566">
    <property type="entry name" value="Deoxyribonucleoside_kinase"/>
</dbReference>
<dbReference type="InterPro" id="IPR027417">
    <property type="entry name" value="P-loop_NTPase"/>
</dbReference>
<evidence type="ECO:0000313" key="3">
    <source>
        <dbReference type="Proteomes" id="UP000593567"/>
    </source>
</evidence>
<dbReference type="AlphaFoldDB" id="A0A7J7K8B3"/>
<dbReference type="SUPFAM" id="SSF52540">
    <property type="entry name" value="P-loop containing nucleoside triphosphate hydrolases"/>
    <property type="match status" value="1"/>
</dbReference>
<reference evidence="2" key="1">
    <citation type="submission" date="2020-06" db="EMBL/GenBank/DDBJ databases">
        <title>Draft genome of Bugula neritina, a colonial animal packing powerful symbionts and potential medicines.</title>
        <authorList>
            <person name="Rayko M."/>
        </authorList>
    </citation>
    <scope>NUCLEOTIDE SEQUENCE [LARGE SCALE GENOMIC DNA]</scope>
    <source>
        <strain evidence="2">Kwan_BN1</strain>
    </source>
</reference>
<dbReference type="Gene3D" id="3.40.50.300">
    <property type="entry name" value="P-loop containing nucleotide triphosphate hydrolases"/>
    <property type="match status" value="1"/>
</dbReference>
<comment type="caution">
    <text evidence="2">The sequence shown here is derived from an EMBL/GenBank/DDBJ whole genome shotgun (WGS) entry which is preliminary data.</text>
</comment>
<organism evidence="2 3">
    <name type="scientific">Bugula neritina</name>
    <name type="common">Brown bryozoan</name>
    <name type="synonym">Sertularia neritina</name>
    <dbReference type="NCBI Taxonomy" id="10212"/>
    <lineage>
        <taxon>Eukaryota</taxon>
        <taxon>Metazoa</taxon>
        <taxon>Spiralia</taxon>
        <taxon>Lophotrochozoa</taxon>
        <taxon>Bryozoa</taxon>
        <taxon>Gymnolaemata</taxon>
        <taxon>Cheilostomatida</taxon>
        <taxon>Flustrina</taxon>
        <taxon>Buguloidea</taxon>
        <taxon>Bugulidae</taxon>
        <taxon>Bugula</taxon>
    </lineage>
</organism>
<dbReference type="PANTHER" id="PTHR10513">
    <property type="entry name" value="DEOXYNUCLEOSIDE KINASE"/>
    <property type="match status" value="1"/>
</dbReference>
<dbReference type="Pfam" id="PF01712">
    <property type="entry name" value="dNK"/>
    <property type="match status" value="1"/>
</dbReference>
<proteinExistence type="predicted"/>
<dbReference type="OrthoDB" id="567086at2759"/>
<feature type="domain" description="Deoxynucleoside kinase" evidence="1">
    <location>
        <begin position="9"/>
        <end position="133"/>
    </location>
</feature>
<gene>
    <name evidence="2" type="ORF">EB796_006812</name>
</gene>
<accession>A0A7J7K8B3</accession>
<evidence type="ECO:0000259" key="1">
    <source>
        <dbReference type="Pfam" id="PF01712"/>
    </source>
</evidence>
<dbReference type="Proteomes" id="UP000593567">
    <property type="component" value="Unassembled WGS sequence"/>
</dbReference>
<sequence length="142" mass="16784">MLSILALTAPVKMMERSLFSARYCFVENLHKSGKLADFDFQVLNEWYDWIMDNQKVNVDLIVYLRSTPETCLNRMIKRSRTEEAGVPLEYLESLHELHEDWLIRKKFAYPTAPVLIMDADKELEEFKQDIEEQAPQILNCRL</sequence>
<dbReference type="GO" id="GO:0019136">
    <property type="term" value="F:deoxynucleoside kinase activity"/>
    <property type="evidence" value="ECO:0007669"/>
    <property type="project" value="TreeGrafter"/>
</dbReference>
<dbReference type="PANTHER" id="PTHR10513:SF24">
    <property type="entry name" value="THYMIDINE KINASE 2, MITOCHONDRIAL"/>
    <property type="match status" value="1"/>
</dbReference>
<name>A0A7J7K8B3_BUGNE</name>
<dbReference type="InterPro" id="IPR031314">
    <property type="entry name" value="DNK_dom"/>
</dbReference>
<dbReference type="GO" id="GO:0005739">
    <property type="term" value="C:mitochondrion"/>
    <property type="evidence" value="ECO:0007669"/>
    <property type="project" value="TreeGrafter"/>
</dbReference>
<keyword evidence="3" id="KW-1185">Reference proteome</keyword>